<dbReference type="InterPro" id="IPR000276">
    <property type="entry name" value="GPCR_Rhodpsn"/>
</dbReference>
<feature type="transmembrane region" description="Helical" evidence="6">
    <location>
        <begin position="94"/>
        <end position="118"/>
    </location>
</feature>
<comment type="caution">
    <text evidence="8">The sequence shown here is derived from an EMBL/GenBank/DDBJ whole genome shotgun (WGS) entry which is preliminary data.</text>
</comment>
<feature type="transmembrane region" description="Helical" evidence="6">
    <location>
        <begin position="226"/>
        <end position="246"/>
    </location>
</feature>
<dbReference type="GO" id="GO:0016020">
    <property type="term" value="C:membrane"/>
    <property type="evidence" value="ECO:0007669"/>
    <property type="project" value="UniProtKB-SubCell"/>
</dbReference>
<accession>A0A226EVL5</accession>
<keyword evidence="3 6" id="KW-0812">Transmembrane</keyword>
<dbReference type="PROSITE" id="PS00237">
    <property type="entry name" value="G_PROTEIN_RECEP_F1_1"/>
    <property type="match status" value="1"/>
</dbReference>
<evidence type="ECO:0000256" key="3">
    <source>
        <dbReference type="ARBA" id="ARBA00022692"/>
    </source>
</evidence>
<dbReference type="PANTHER" id="PTHR46641">
    <property type="entry name" value="FMRFAMIDE RECEPTOR-RELATED"/>
    <property type="match status" value="1"/>
</dbReference>
<dbReference type="InterPro" id="IPR052954">
    <property type="entry name" value="GPCR-Ligand_Int"/>
</dbReference>
<comment type="similarity">
    <text evidence="2">Belongs to the G-protein coupled receptor 1 family.</text>
</comment>
<evidence type="ECO:0000313" key="8">
    <source>
        <dbReference type="EMBL" id="OXA60646.1"/>
    </source>
</evidence>
<comment type="subcellular location">
    <subcellularLocation>
        <location evidence="1">Membrane</location>
    </subcellularLocation>
</comment>
<keyword evidence="8" id="KW-0675">Receptor</keyword>
<protein>
    <submittedName>
        <fullName evidence="8">Neuropeptide S receptor</fullName>
    </submittedName>
</protein>
<feature type="transmembrane region" description="Helical" evidence="6">
    <location>
        <begin position="346"/>
        <end position="369"/>
    </location>
</feature>
<dbReference type="OrthoDB" id="9990906at2759"/>
<evidence type="ECO:0000256" key="6">
    <source>
        <dbReference type="SAM" id="Phobius"/>
    </source>
</evidence>
<dbReference type="GO" id="GO:0004930">
    <property type="term" value="F:G protein-coupled receptor activity"/>
    <property type="evidence" value="ECO:0007669"/>
    <property type="project" value="InterPro"/>
</dbReference>
<dbReference type="InterPro" id="IPR017452">
    <property type="entry name" value="GPCR_Rhodpsn_7TM"/>
</dbReference>
<dbReference type="CDD" id="cd14978">
    <property type="entry name" value="7tmA_FMRFamide_R-like"/>
    <property type="match status" value="1"/>
</dbReference>
<keyword evidence="4 6" id="KW-1133">Transmembrane helix</keyword>
<feature type="domain" description="G-protein coupled receptors family 1 profile" evidence="7">
    <location>
        <begin position="73"/>
        <end position="362"/>
    </location>
</feature>
<feature type="transmembrane region" description="Helical" evidence="6">
    <location>
        <begin position="287"/>
        <end position="305"/>
    </location>
</feature>
<dbReference type="PANTHER" id="PTHR46641:SF25">
    <property type="entry name" value="CNMAMIDE RECEPTOR-RELATED"/>
    <property type="match status" value="1"/>
</dbReference>
<organism evidence="8 9">
    <name type="scientific">Folsomia candida</name>
    <name type="common">Springtail</name>
    <dbReference type="NCBI Taxonomy" id="158441"/>
    <lineage>
        <taxon>Eukaryota</taxon>
        <taxon>Metazoa</taxon>
        <taxon>Ecdysozoa</taxon>
        <taxon>Arthropoda</taxon>
        <taxon>Hexapoda</taxon>
        <taxon>Collembola</taxon>
        <taxon>Entomobryomorpha</taxon>
        <taxon>Isotomoidea</taxon>
        <taxon>Isotomidae</taxon>
        <taxon>Proisotominae</taxon>
        <taxon>Folsomia</taxon>
    </lineage>
</organism>
<feature type="transmembrane region" description="Helical" evidence="6">
    <location>
        <begin position="178"/>
        <end position="197"/>
    </location>
</feature>
<evidence type="ECO:0000256" key="5">
    <source>
        <dbReference type="ARBA" id="ARBA00023136"/>
    </source>
</evidence>
<dbReference type="SUPFAM" id="SSF81321">
    <property type="entry name" value="Family A G protein-coupled receptor-like"/>
    <property type="match status" value="1"/>
</dbReference>
<dbReference type="Gene3D" id="1.20.1070.10">
    <property type="entry name" value="Rhodopsin 7-helix transmembrane proteins"/>
    <property type="match status" value="1"/>
</dbReference>
<gene>
    <name evidence="8" type="ORF">Fcan01_06324</name>
</gene>
<proteinExistence type="inferred from homology"/>
<name>A0A226EVL5_FOLCA</name>
<feature type="transmembrane region" description="Helical" evidence="6">
    <location>
        <begin position="138"/>
        <end position="157"/>
    </location>
</feature>
<feature type="transmembrane region" description="Helical" evidence="6">
    <location>
        <begin position="58"/>
        <end position="82"/>
    </location>
</feature>
<keyword evidence="5 6" id="KW-0472">Membrane</keyword>
<dbReference type="AlphaFoldDB" id="A0A226EVL5"/>
<evidence type="ECO:0000313" key="9">
    <source>
        <dbReference type="Proteomes" id="UP000198287"/>
    </source>
</evidence>
<sequence>MEENLTLSNCPGLEALDFRPHHPCFNLSDTKPCDEEWPCEIRLFWLQIHPFITLTRTFLSYGSLVIITLGIILNSLSVYIFISSGLAKNGSGVYLIALAFCDTGNLIVNILIGVWRGASHEFNGYFMETEWLCRTHGVFVEVFQTISAWIVVAFTVERSLAVWYPMLFRQSRNRRAKVVVATLATVFTLFCLSKLFLTGFEKDSVFGYVPCNSQRYVWEGMAYVRIAFQTWIPTIIVFTFNCLMFWKLRKIKINRQRLTEHTRNLPNRSGPQRKHSFINKPSPTNPMLIAVSLAYLVLVFPLGAVQTVELYWNLHHHAPISVLEPQKSAYVHWLMYKILLKYIRSFFFGFYQFNFAINFFLYFAAGVEFRRYLQKRVKRMYAVATAKCSCGRITEGNGPLQSCASNASNATSTSALPLHSSPSTSTLVQMVNAPMNMAQLKMMTL</sequence>
<evidence type="ECO:0000259" key="7">
    <source>
        <dbReference type="PROSITE" id="PS50262"/>
    </source>
</evidence>
<dbReference type="EMBL" id="LNIX01000002">
    <property type="protein sequence ID" value="OXA60646.1"/>
    <property type="molecule type" value="Genomic_DNA"/>
</dbReference>
<dbReference type="Proteomes" id="UP000198287">
    <property type="component" value="Unassembled WGS sequence"/>
</dbReference>
<evidence type="ECO:0000256" key="2">
    <source>
        <dbReference type="ARBA" id="ARBA00010663"/>
    </source>
</evidence>
<dbReference type="PROSITE" id="PS50262">
    <property type="entry name" value="G_PROTEIN_RECEP_F1_2"/>
    <property type="match status" value="1"/>
</dbReference>
<keyword evidence="9" id="KW-1185">Reference proteome</keyword>
<dbReference type="OMA" id="EGLCTFH"/>
<evidence type="ECO:0000256" key="4">
    <source>
        <dbReference type="ARBA" id="ARBA00022989"/>
    </source>
</evidence>
<dbReference type="Pfam" id="PF00001">
    <property type="entry name" value="7tm_1"/>
    <property type="match status" value="1"/>
</dbReference>
<evidence type="ECO:0000256" key="1">
    <source>
        <dbReference type="ARBA" id="ARBA00004370"/>
    </source>
</evidence>
<reference evidence="8 9" key="1">
    <citation type="submission" date="2015-12" db="EMBL/GenBank/DDBJ databases">
        <title>The genome of Folsomia candida.</title>
        <authorList>
            <person name="Faddeeva A."/>
            <person name="Derks M.F."/>
            <person name="Anvar Y."/>
            <person name="Smit S."/>
            <person name="Van Straalen N."/>
            <person name="Roelofs D."/>
        </authorList>
    </citation>
    <scope>NUCLEOTIDE SEQUENCE [LARGE SCALE GENOMIC DNA]</scope>
    <source>
        <strain evidence="8 9">VU population</strain>
        <tissue evidence="8">Whole body</tissue>
    </source>
</reference>